<dbReference type="CDD" id="cd00383">
    <property type="entry name" value="trans_reg_C"/>
    <property type="match status" value="1"/>
</dbReference>
<dbReference type="Pfam" id="PF00486">
    <property type="entry name" value="Trans_reg_C"/>
    <property type="match status" value="1"/>
</dbReference>
<dbReference type="PROSITE" id="PS51755">
    <property type="entry name" value="OMPR_PHOB"/>
    <property type="match status" value="1"/>
</dbReference>
<dbReference type="EMBL" id="JAJITD010000003">
    <property type="protein sequence ID" value="MCC8392225.1"/>
    <property type="molecule type" value="Genomic_DNA"/>
</dbReference>
<dbReference type="SUPFAM" id="SSF52540">
    <property type="entry name" value="P-loop containing nucleoside triphosphate hydrolases"/>
    <property type="match status" value="1"/>
</dbReference>
<dbReference type="Gene3D" id="3.40.50.300">
    <property type="entry name" value="P-loop containing nucleotide triphosphate hydrolases"/>
    <property type="match status" value="1"/>
</dbReference>
<comment type="caution">
    <text evidence="4">The sequence shown here is derived from an EMBL/GenBank/DDBJ whole genome shotgun (WGS) entry which is preliminary data.</text>
</comment>
<evidence type="ECO:0000313" key="4">
    <source>
        <dbReference type="EMBL" id="MCC8392225.1"/>
    </source>
</evidence>
<keyword evidence="1 2" id="KW-0238">DNA-binding</keyword>
<dbReference type="PRINTS" id="PR00364">
    <property type="entry name" value="DISEASERSIST"/>
</dbReference>
<dbReference type="RefSeq" id="WP_230508442.1">
    <property type="nucleotide sequence ID" value="NZ_JAJITD010000003.1"/>
</dbReference>
<name>A0ABS8JQQ0_9BURK</name>
<dbReference type="SMART" id="SM00862">
    <property type="entry name" value="Trans_reg_C"/>
    <property type="match status" value="1"/>
</dbReference>
<dbReference type="PANTHER" id="PTHR47691">
    <property type="entry name" value="REGULATOR-RELATED"/>
    <property type="match status" value="1"/>
</dbReference>
<dbReference type="InterPro" id="IPR049052">
    <property type="entry name" value="nSTAND1"/>
</dbReference>
<dbReference type="SUPFAM" id="SSF46894">
    <property type="entry name" value="C-terminal effector domain of the bipartite response regulators"/>
    <property type="match status" value="1"/>
</dbReference>
<sequence length="973" mass="103678">MIKIGALLVNFEQREILRHGLPLRISARAFDILEVLFRANGSIVSKDELIDSVWPDQIVEENRLQVHIAALRKALEADRELIKTVSGRGYILLPQLPAAAPAALATRLPGRAPALVGRDHDVENVAAKLAQSAVVTLVGAGGIGKTSLALCVAEAVQQRFGRTVCFVELACASSRASLLATLALALQATPADVMQDPCALLAKMSPDGVLLVLDNAEQVVGEVAEVVEALVAHAHWLRVLVTSREPLTIRAETVYRVEPLDVPAADEPLETMLARGAVQLFLQRARDLAPACAADAACVRAVSEICRRLEGLPLAIELAAARVATLGIDGVAARLDDRLDLLSGGLRLALPRHQTLRATFDWSYALLDADAKALFRSLAFFAGSFAFDAVCAVAIEPGAPIASTIAALGELSAKSLLTVEFHGAIALYRLTESTRAYAMEKLRDEGELQRVAQRHLRYLQRQIEDRSALVPHRGQADGAHAPLDAARSAWDWAFSAQGDATLGVALAGALVGRLLDASLVHECRERAQRALETLDALPHGSVDATCEMRVCSAYAAALLMTDGAAADAAALWRRVQARAVASGDAAFEARAMWGLWNAAMTAGDIHASLRFATRFESRALSSGSAWQKLCASATLAASLHCFGEHAQARERLERTLAALDALAPYSQPDTELAIDPRIFGTGTLARIAWMQGEAGLALELVERSINLVRADLLEPSLCHLLAVVAVPVTLACGEAELAARHLGLLRSQAALNRFDGWQDYGDCLAGQLALAAGRRAEGVAQLEAGLAGLQARNFRRLTIPLILSLAQALILDGRLDEALAHIEDAQRQSGARGDHAFEAELLRVSGVIDLARARTGYAAGEPARARRLGNGHRKLAQARELAREQQAWLFELRAALELAASLLLDGARREAAEQLASLTRFDAQLAGCGERARLPEAAQLAALRRELAMPQCVAAIGMDAALNAALGAALGAD</sequence>
<dbReference type="PANTHER" id="PTHR47691:SF3">
    <property type="entry name" value="HTH-TYPE TRANSCRIPTIONAL REGULATOR RV0890C-RELATED"/>
    <property type="match status" value="1"/>
</dbReference>
<organism evidence="4 5">
    <name type="scientific">Paraburkholderia sejongensis</name>
    <dbReference type="NCBI Taxonomy" id="2886946"/>
    <lineage>
        <taxon>Bacteria</taxon>
        <taxon>Pseudomonadati</taxon>
        <taxon>Pseudomonadota</taxon>
        <taxon>Betaproteobacteria</taxon>
        <taxon>Burkholderiales</taxon>
        <taxon>Burkholderiaceae</taxon>
        <taxon>Paraburkholderia</taxon>
    </lineage>
</organism>
<dbReference type="InterPro" id="IPR001867">
    <property type="entry name" value="OmpR/PhoB-type_DNA-bd"/>
</dbReference>
<proteinExistence type="predicted"/>
<feature type="DNA-binding region" description="OmpR/PhoB-type" evidence="2">
    <location>
        <begin position="1"/>
        <end position="94"/>
    </location>
</feature>
<evidence type="ECO:0000256" key="2">
    <source>
        <dbReference type="PROSITE-ProRule" id="PRU01091"/>
    </source>
</evidence>
<keyword evidence="5" id="KW-1185">Reference proteome</keyword>
<dbReference type="InterPro" id="IPR016032">
    <property type="entry name" value="Sig_transdc_resp-reg_C-effctor"/>
</dbReference>
<protein>
    <submittedName>
        <fullName evidence="4">Helix-turn-helix transcriptional regulator</fullName>
    </submittedName>
</protein>
<dbReference type="Pfam" id="PF20703">
    <property type="entry name" value="nSTAND1"/>
    <property type="match status" value="1"/>
</dbReference>
<dbReference type="Gene3D" id="1.10.10.10">
    <property type="entry name" value="Winged helix-like DNA-binding domain superfamily/Winged helix DNA-binding domain"/>
    <property type="match status" value="1"/>
</dbReference>
<reference evidence="4 5" key="1">
    <citation type="submission" date="2021-11" db="EMBL/GenBank/DDBJ databases">
        <authorList>
            <person name="Oh E.-T."/>
            <person name="Kim S.-B."/>
        </authorList>
    </citation>
    <scope>NUCLEOTIDE SEQUENCE [LARGE SCALE GENOMIC DNA]</scope>
    <source>
        <strain evidence="4 5">MMS20-SJTR3</strain>
    </source>
</reference>
<evidence type="ECO:0000313" key="5">
    <source>
        <dbReference type="Proteomes" id="UP001431019"/>
    </source>
</evidence>
<gene>
    <name evidence="4" type="ORF">LJ656_06450</name>
</gene>
<feature type="domain" description="OmpR/PhoB-type" evidence="3">
    <location>
        <begin position="1"/>
        <end position="94"/>
    </location>
</feature>
<dbReference type="Proteomes" id="UP001431019">
    <property type="component" value="Unassembled WGS sequence"/>
</dbReference>
<evidence type="ECO:0000259" key="3">
    <source>
        <dbReference type="PROSITE" id="PS51755"/>
    </source>
</evidence>
<evidence type="ECO:0000256" key="1">
    <source>
        <dbReference type="ARBA" id="ARBA00023125"/>
    </source>
</evidence>
<dbReference type="InterPro" id="IPR036388">
    <property type="entry name" value="WH-like_DNA-bd_sf"/>
</dbReference>
<dbReference type="InterPro" id="IPR027417">
    <property type="entry name" value="P-loop_NTPase"/>
</dbReference>
<accession>A0ABS8JQQ0</accession>